<name>A0A4U5VQG5_COLLU</name>
<gene>
    <name evidence="2" type="ORF">D9C73_024980</name>
</gene>
<proteinExistence type="predicted"/>
<organism evidence="2 3">
    <name type="scientific">Collichthys lucidus</name>
    <name type="common">Big head croaker</name>
    <name type="synonym">Sciaena lucida</name>
    <dbReference type="NCBI Taxonomy" id="240159"/>
    <lineage>
        <taxon>Eukaryota</taxon>
        <taxon>Metazoa</taxon>
        <taxon>Chordata</taxon>
        <taxon>Craniata</taxon>
        <taxon>Vertebrata</taxon>
        <taxon>Euteleostomi</taxon>
        <taxon>Actinopterygii</taxon>
        <taxon>Neopterygii</taxon>
        <taxon>Teleostei</taxon>
        <taxon>Neoteleostei</taxon>
        <taxon>Acanthomorphata</taxon>
        <taxon>Eupercaria</taxon>
        <taxon>Sciaenidae</taxon>
        <taxon>Collichthys</taxon>
    </lineage>
</organism>
<dbReference type="Proteomes" id="UP000298787">
    <property type="component" value="Chromosome 22"/>
</dbReference>
<dbReference type="AlphaFoldDB" id="A0A4U5VQG5"/>
<reference evidence="2 3" key="1">
    <citation type="submission" date="2019-01" db="EMBL/GenBank/DDBJ databases">
        <title>Genome Assembly of Collichthys lucidus.</title>
        <authorList>
            <person name="Cai M."/>
            <person name="Xiao S."/>
        </authorList>
    </citation>
    <scope>NUCLEOTIDE SEQUENCE [LARGE SCALE GENOMIC DNA]</scope>
    <source>
        <strain evidence="2">JT15FE1705JMU</strain>
        <tissue evidence="2">Muscle</tissue>
    </source>
</reference>
<feature type="region of interest" description="Disordered" evidence="1">
    <location>
        <begin position="61"/>
        <end position="106"/>
    </location>
</feature>
<sequence>MDHCNVLLTASGLPWPAEGILSAVGYIWKRDGYEVDVERLRDVTVAGIVKVENERLFEREKHLEGQQERQREQEKGSRARHQTNLQSPTATLITPTPPGKSLNYPEHITANSHFAANHL</sequence>
<accession>A0A4U5VQG5</accession>
<keyword evidence="3" id="KW-1185">Reference proteome</keyword>
<feature type="compositionally biased region" description="Basic and acidic residues" evidence="1">
    <location>
        <begin position="61"/>
        <end position="77"/>
    </location>
</feature>
<evidence type="ECO:0000313" key="3">
    <source>
        <dbReference type="Proteomes" id="UP000298787"/>
    </source>
</evidence>
<feature type="compositionally biased region" description="Polar residues" evidence="1">
    <location>
        <begin position="82"/>
        <end position="94"/>
    </location>
</feature>
<evidence type="ECO:0000313" key="2">
    <source>
        <dbReference type="EMBL" id="TKS90847.1"/>
    </source>
</evidence>
<protein>
    <submittedName>
        <fullName evidence="2">Uncharacterized protein</fullName>
    </submittedName>
</protein>
<evidence type="ECO:0000256" key="1">
    <source>
        <dbReference type="SAM" id="MobiDB-lite"/>
    </source>
</evidence>
<dbReference type="EMBL" id="CM014099">
    <property type="protein sequence ID" value="TKS90847.1"/>
    <property type="molecule type" value="Genomic_DNA"/>
</dbReference>